<evidence type="ECO:0000313" key="1">
    <source>
        <dbReference type="EMBL" id="QJA56685.1"/>
    </source>
</evidence>
<dbReference type="EMBL" id="MT141233">
    <property type="protein sequence ID" value="QJA56685.1"/>
    <property type="molecule type" value="Genomic_DNA"/>
</dbReference>
<sequence>MIRFQGKKSLAGTFQPGDGTRYEMVAVDEGYIISVVVMNDDFFDKVTFPKDNIEFYTTYRNKRTNPWTIKAAKKMMDMLLEEEVAE</sequence>
<accession>A0A6M3IH24</accession>
<protein>
    <submittedName>
        <fullName evidence="1">Uncharacterized protein</fullName>
    </submittedName>
</protein>
<gene>
    <name evidence="2" type="ORF">MM415A01058_0015</name>
    <name evidence="1" type="ORF">MM415B01809_0017</name>
    <name evidence="3" type="ORF">TM448B00617_0006</name>
</gene>
<evidence type="ECO:0000313" key="3">
    <source>
        <dbReference type="EMBL" id="QJH96081.1"/>
    </source>
</evidence>
<name>A0A6M3IH24_9ZZZZ</name>
<dbReference type="EMBL" id="MT142341">
    <property type="protein sequence ID" value="QJA78527.1"/>
    <property type="molecule type" value="Genomic_DNA"/>
</dbReference>
<organism evidence="1">
    <name type="scientific">viral metagenome</name>
    <dbReference type="NCBI Taxonomy" id="1070528"/>
    <lineage>
        <taxon>unclassified sequences</taxon>
        <taxon>metagenomes</taxon>
        <taxon>organismal metagenomes</taxon>
    </lineage>
</organism>
<dbReference type="AlphaFoldDB" id="A0A6M3IH24"/>
<proteinExistence type="predicted"/>
<dbReference type="EMBL" id="MT144639">
    <property type="protein sequence ID" value="QJH96081.1"/>
    <property type="molecule type" value="Genomic_DNA"/>
</dbReference>
<evidence type="ECO:0000313" key="2">
    <source>
        <dbReference type="EMBL" id="QJA78527.1"/>
    </source>
</evidence>
<reference evidence="1" key="1">
    <citation type="submission" date="2020-03" db="EMBL/GenBank/DDBJ databases">
        <title>The deep terrestrial virosphere.</title>
        <authorList>
            <person name="Holmfeldt K."/>
            <person name="Nilsson E."/>
            <person name="Simone D."/>
            <person name="Lopez-Fernandez M."/>
            <person name="Wu X."/>
            <person name="de Brujin I."/>
            <person name="Lundin D."/>
            <person name="Andersson A."/>
            <person name="Bertilsson S."/>
            <person name="Dopson M."/>
        </authorList>
    </citation>
    <scope>NUCLEOTIDE SEQUENCE</scope>
    <source>
        <strain evidence="2">MM415A01058</strain>
        <strain evidence="1">MM415B01809</strain>
        <strain evidence="3">TM448B00617</strain>
    </source>
</reference>